<dbReference type="InterPro" id="IPR000999">
    <property type="entry name" value="RNase_III_dom"/>
</dbReference>
<evidence type="ECO:0000313" key="3">
    <source>
        <dbReference type="EMBL" id="KAK1750160.1"/>
    </source>
</evidence>
<sequence length="256" mass="29022">MALNPSRSALSSACRALRQCRQAASTFSQPARRLSSTPARPAEAEESERPRWSYTPEKMKAPFPIRVPKDPKRSVWKVNEDPDVLDKMYNRLLGPNGEKMLPDEIKWLAVTHKSFDGGRRGFNTRLAYYGRHVLALETTRKILTSPATEIPAFEDVYQREPFRNAALDNIDKLNGKQPQDIIDKDKIVKLAHAIGLHEVIRWKPRLPENLQASGVGVILNTALYAIVGAISLQHGAEVAQRVVRERILKRLETWEK</sequence>
<organism evidence="3 4">
    <name type="scientific">Echria macrotheca</name>
    <dbReference type="NCBI Taxonomy" id="438768"/>
    <lineage>
        <taxon>Eukaryota</taxon>
        <taxon>Fungi</taxon>
        <taxon>Dikarya</taxon>
        <taxon>Ascomycota</taxon>
        <taxon>Pezizomycotina</taxon>
        <taxon>Sordariomycetes</taxon>
        <taxon>Sordariomycetidae</taxon>
        <taxon>Sordariales</taxon>
        <taxon>Schizotheciaceae</taxon>
        <taxon>Echria</taxon>
    </lineage>
</organism>
<dbReference type="EMBL" id="MU839849">
    <property type="protein sequence ID" value="KAK1750160.1"/>
    <property type="molecule type" value="Genomic_DNA"/>
</dbReference>
<dbReference type="PANTHER" id="PTHR28160:SF1">
    <property type="entry name" value="LARGE RIBOSOMAL SUBUNIT PROTEIN ML57"/>
    <property type="match status" value="1"/>
</dbReference>
<dbReference type="GO" id="GO:0003735">
    <property type="term" value="F:structural constituent of ribosome"/>
    <property type="evidence" value="ECO:0007669"/>
    <property type="project" value="InterPro"/>
</dbReference>
<dbReference type="Pfam" id="PF14622">
    <property type="entry name" value="Ribonucleas_3_3"/>
    <property type="match status" value="1"/>
</dbReference>
<dbReference type="AlphaFoldDB" id="A0AAJ0B2T2"/>
<dbReference type="GO" id="GO:0032543">
    <property type="term" value="P:mitochondrial translation"/>
    <property type="evidence" value="ECO:0007669"/>
    <property type="project" value="InterPro"/>
</dbReference>
<protein>
    <submittedName>
        <fullName evidence="3">Ribonuclease 3</fullName>
    </submittedName>
</protein>
<feature type="region of interest" description="Disordered" evidence="1">
    <location>
        <begin position="21"/>
        <end position="55"/>
    </location>
</feature>
<dbReference type="SUPFAM" id="SSF69065">
    <property type="entry name" value="RNase III domain-like"/>
    <property type="match status" value="1"/>
</dbReference>
<gene>
    <name evidence="3" type="ORF">QBC47DRAFT_394698</name>
</gene>
<dbReference type="GO" id="GO:0006396">
    <property type="term" value="P:RNA processing"/>
    <property type="evidence" value="ECO:0007669"/>
    <property type="project" value="InterPro"/>
</dbReference>
<accession>A0AAJ0B2T2</accession>
<dbReference type="GO" id="GO:0005762">
    <property type="term" value="C:mitochondrial large ribosomal subunit"/>
    <property type="evidence" value="ECO:0007669"/>
    <property type="project" value="InterPro"/>
</dbReference>
<dbReference type="Proteomes" id="UP001239445">
    <property type="component" value="Unassembled WGS sequence"/>
</dbReference>
<comment type="caution">
    <text evidence="3">The sequence shown here is derived from an EMBL/GenBank/DDBJ whole genome shotgun (WGS) entry which is preliminary data.</text>
</comment>
<dbReference type="InterPro" id="IPR036389">
    <property type="entry name" value="RNase_III_sf"/>
</dbReference>
<evidence type="ECO:0000313" key="4">
    <source>
        <dbReference type="Proteomes" id="UP001239445"/>
    </source>
</evidence>
<reference evidence="3" key="1">
    <citation type="submission" date="2023-06" db="EMBL/GenBank/DDBJ databases">
        <title>Genome-scale phylogeny and comparative genomics of the fungal order Sordariales.</title>
        <authorList>
            <consortium name="Lawrence Berkeley National Laboratory"/>
            <person name="Hensen N."/>
            <person name="Bonometti L."/>
            <person name="Westerberg I."/>
            <person name="Brannstrom I.O."/>
            <person name="Guillou S."/>
            <person name="Cros-Aarteil S."/>
            <person name="Calhoun S."/>
            <person name="Haridas S."/>
            <person name="Kuo A."/>
            <person name="Mondo S."/>
            <person name="Pangilinan J."/>
            <person name="Riley R."/>
            <person name="Labutti K."/>
            <person name="Andreopoulos B."/>
            <person name="Lipzen A."/>
            <person name="Chen C."/>
            <person name="Yanf M."/>
            <person name="Daum C."/>
            <person name="Ng V."/>
            <person name="Clum A."/>
            <person name="Steindorff A."/>
            <person name="Ohm R."/>
            <person name="Martin F."/>
            <person name="Silar P."/>
            <person name="Natvig D."/>
            <person name="Lalanne C."/>
            <person name="Gautier V."/>
            <person name="Ament-Velasquez S.L."/>
            <person name="Kruys A."/>
            <person name="Hutchinson M.I."/>
            <person name="Powell A.J."/>
            <person name="Barry K."/>
            <person name="Miller A.N."/>
            <person name="Grigoriev I.V."/>
            <person name="Debuchy R."/>
            <person name="Gladieux P."/>
            <person name="Thoren M.H."/>
            <person name="Johannesson H."/>
        </authorList>
    </citation>
    <scope>NUCLEOTIDE SEQUENCE</scope>
    <source>
        <strain evidence="3">PSN4</strain>
    </source>
</reference>
<dbReference type="InterPro" id="IPR040030">
    <property type="entry name" value="Ribosomal_mL57"/>
</dbReference>
<dbReference type="Gene3D" id="1.10.1520.10">
    <property type="entry name" value="Ribonuclease III domain"/>
    <property type="match status" value="1"/>
</dbReference>
<feature type="domain" description="RNase III" evidence="2">
    <location>
        <begin position="103"/>
        <end position="251"/>
    </location>
</feature>
<dbReference type="GO" id="GO:0004525">
    <property type="term" value="F:ribonuclease III activity"/>
    <property type="evidence" value="ECO:0007669"/>
    <property type="project" value="InterPro"/>
</dbReference>
<evidence type="ECO:0000259" key="2">
    <source>
        <dbReference type="Pfam" id="PF14622"/>
    </source>
</evidence>
<proteinExistence type="predicted"/>
<evidence type="ECO:0000256" key="1">
    <source>
        <dbReference type="SAM" id="MobiDB-lite"/>
    </source>
</evidence>
<dbReference type="FunFam" id="1.10.1520.10:FF:000018">
    <property type="entry name" value="RNase III domain protein"/>
    <property type="match status" value="1"/>
</dbReference>
<dbReference type="PANTHER" id="PTHR28160">
    <property type="entry name" value="54S RIBOSOMAL PROTEIN L15, MITOCHONDRIAL"/>
    <property type="match status" value="1"/>
</dbReference>
<name>A0AAJ0B2T2_9PEZI</name>
<keyword evidence="4" id="KW-1185">Reference proteome</keyword>